<feature type="region of interest" description="Disordered" evidence="1">
    <location>
        <begin position="1"/>
        <end position="25"/>
    </location>
</feature>
<dbReference type="AlphaFoldDB" id="A0A8T2CYK7"/>
<evidence type="ECO:0000256" key="1">
    <source>
        <dbReference type="SAM" id="MobiDB-lite"/>
    </source>
</evidence>
<evidence type="ECO:0000313" key="3">
    <source>
        <dbReference type="Proteomes" id="UP000694240"/>
    </source>
</evidence>
<feature type="compositionally biased region" description="Acidic residues" evidence="1">
    <location>
        <begin position="1"/>
        <end position="11"/>
    </location>
</feature>
<dbReference type="EMBL" id="JAEFBK010000005">
    <property type="protein sequence ID" value="KAG7604685.1"/>
    <property type="molecule type" value="Genomic_DNA"/>
</dbReference>
<dbReference type="Proteomes" id="UP000694240">
    <property type="component" value="Chromosome 5"/>
</dbReference>
<keyword evidence="3" id="KW-1185">Reference proteome</keyword>
<name>A0A8T2CYK7_9BRAS</name>
<proteinExistence type="predicted"/>
<accession>A0A8T2CYK7</accession>
<comment type="caution">
    <text evidence="2">The sequence shown here is derived from an EMBL/GenBank/DDBJ whole genome shotgun (WGS) entry which is preliminary data.</text>
</comment>
<sequence length="125" mass="14359">MKGIVDDEIMGDESPPRAGGGILDDPEYLQFTEMEIVDDEEIGDESPPQAGGGYRDDPWYLEFTEMVRKHREEEADRRQRGMSTWDDKIIRAASSDSEGMSDDFYDICLLGRLGLYCYNFQKIFL</sequence>
<reference evidence="2 3" key="1">
    <citation type="submission" date="2020-12" db="EMBL/GenBank/DDBJ databases">
        <title>Concerted genomic and epigenomic changes stabilize Arabidopsis allopolyploids.</title>
        <authorList>
            <person name="Chen Z."/>
        </authorList>
    </citation>
    <scope>NUCLEOTIDE SEQUENCE [LARGE SCALE GENOMIC DNA]</scope>
    <source>
        <strain evidence="2">Allo738</strain>
        <tissue evidence="2">Leaf</tissue>
    </source>
</reference>
<gene>
    <name evidence="2" type="ORF">ISN45_At05g037540</name>
</gene>
<organism evidence="2 3">
    <name type="scientific">Arabidopsis thaliana x Arabidopsis arenosa</name>
    <dbReference type="NCBI Taxonomy" id="1240361"/>
    <lineage>
        <taxon>Eukaryota</taxon>
        <taxon>Viridiplantae</taxon>
        <taxon>Streptophyta</taxon>
        <taxon>Embryophyta</taxon>
        <taxon>Tracheophyta</taxon>
        <taxon>Spermatophyta</taxon>
        <taxon>Magnoliopsida</taxon>
        <taxon>eudicotyledons</taxon>
        <taxon>Gunneridae</taxon>
        <taxon>Pentapetalae</taxon>
        <taxon>rosids</taxon>
        <taxon>malvids</taxon>
        <taxon>Brassicales</taxon>
        <taxon>Brassicaceae</taxon>
        <taxon>Camelineae</taxon>
        <taxon>Arabidopsis</taxon>
    </lineage>
</organism>
<evidence type="ECO:0000313" key="2">
    <source>
        <dbReference type="EMBL" id="KAG7604685.1"/>
    </source>
</evidence>
<protein>
    <submittedName>
        <fullName evidence="2">Uncharacterized protein</fullName>
    </submittedName>
</protein>